<dbReference type="InterPro" id="IPR005183">
    <property type="entry name" value="DUF305_CopM-like"/>
</dbReference>
<organism evidence="3 4">
    <name type="scientific">Deinococcus koreensis</name>
    <dbReference type="NCBI Taxonomy" id="2054903"/>
    <lineage>
        <taxon>Bacteria</taxon>
        <taxon>Thermotogati</taxon>
        <taxon>Deinococcota</taxon>
        <taxon>Deinococci</taxon>
        <taxon>Deinococcales</taxon>
        <taxon>Deinococcaceae</taxon>
        <taxon>Deinococcus</taxon>
    </lineage>
</organism>
<name>A0A2K3UYT9_9DEIO</name>
<accession>A0A2K3UYT9</accession>
<reference evidence="3 4" key="1">
    <citation type="submission" date="2018-01" db="EMBL/GenBank/DDBJ databases">
        <title>Deinococcus koreensis sp. nov., a radiation-resistant bacterium isolated from river water.</title>
        <authorList>
            <person name="Choi A."/>
        </authorList>
    </citation>
    <scope>NUCLEOTIDE SEQUENCE [LARGE SCALE GENOMIC DNA]</scope>
    <source>
        <strain evidence="3 4">SJW1-2</strain>
    </source>
</reference>
<feature type="domain" description="DUF305" evidence="2">
    <location>
        <begin position="140"/>
        <end position="195"/>
    </location>
</feature>
<dbReference type="EMBL" id="PPPD01000001">
    <property type="protein sequence ID" value="PNY81685.1"/>
    <property type="molecule type" value="Genomic_DNA"/>
</dbReference>
<feature type="chain" id="PRO_5014360856" evidence="1">
    <location>
        <begin position="18"/>
        <end position="196"/>
    </location>
</feature>
<keyword evidence="1" id="KW-0732">Signal</keyword>
<evidence type="ECO:0000259" key="2">
    <source>
        <dbReference type="Pfam" id="PF03713"/>
    </source>
</evidence>
<dbReference type="AlphaFoldDB" id="A0A2K3UYT9"/>
<feature type="signal peptide" evidence="1">
    <location>
        <begin position="1"/>
        <end position="17"/>
    </location>
</feature>
<dbReference type="Proteomes" id="UP000236379">
    <property type="component" value="Unassembled WGS sequence"/>
</dbReference>
<dbReference type="Pfam" id="PF03713">
    <property type="entry name" value="DUF305"/>
    <property type="match status" value="2"/>
</dbReference>
<feature type="domain" description="DUF305" evidence="2">
    <location>
        <begin position="31"/>
        <end position="117"/>
    </location>
</feature>
<evidence type="ECO:0000313" key="4">
    <source>
        <dbReference type="Proteomes" id="UP000236379"/>
    </source>
</evidence>
<protein>
    <submittedName>
        <fullName evidence="3">DUF305 domain-containing protein</fullName>
    </submittedName>
</protein>
<gene>
    <name evidence="3" type="ORF">CVO96_10145</name>
</gene>
<keyword evidence="4" id="KW-1185">Reference proteome</keyword>
<dbReference type="Gene3D" id="1.20.1260.10">
    <property type="match status" value="2"/>
</dbReference>
<dbReference type="RefSeq" id="WP_103312126.1">
    <property type="nucleotide sequence ID" value="NZ_PPPD01000001.1"/>
</dbReference>
<comment type="caution">
    <text evidence="3">The sequence shown here is derived from an EMBL/GenBank/DDBJ whole genome shotgun (WGS) entry which is preliminary data.</text>
</comment>
<proteinExistence type="predicted"/>
<dbReference type="PANTHER" id="PTHR36933:SF1">
    <property type="entry name" value="SLL0788 PROTEIN"/>
    <property type="match status" value="1"/>
</dbReference>
<dbReference type="InterPro" id="IPR012347">
    <property type="entry name" value="Ferritin-like"/>
</dbReference>
<evidence type="ECO:0000256" key="1">
    <source>
        <dbReference type="SAM" id="SignalP"/>
    </source>
</evidence>
<dbReference type="OrthoDB" id="8603558at2"/>
<sequence length="196" mass="21231">MIRALLGTLALTGSALAAMPGMDHGQMGPAPATMPGMATGSTPAMMKSMGDQMVRELTPLRGRAFDVRFAQRMADHHQMAIDMARMEVRGGKDARVKASAQKVIADQQREIALMKGWIKTWTGQSYTPKSMAMAHGGSADRWFLEGMIPHHVGAIAMAKLVPTRTQSAPVRALATAIIKAQQAEIDQYTGWLRAMK</sequence>
<dbReference type="PANTHER" id="PTHR36933">
    <property type="entry name" value="SLL0788 PROTEIN"/>
    <property type="match status" value="1"/>
</dbReference>
<evidence type="ECO:0000313" key="3">
    <source>
        <dbReference type="EMBL" id="PNY81685.1"/>
    </source>
</evidence>